<evidence type="ECO:0000313" key="13">
    <source>
        <dbReference type="EMBL" id="OBY63658.1"/>
    </source>
</evidence>
<organism evidence="13 14">
    <name type="scientific">Polaribacter reichenbachii</name>
    <dbReference type="NCBI Taxonomy" id="996801"/>
    <lineage>
        <taxon>Bacteria</taxon>
        <taxon>Pseudomonadati</taxon>
        <taxon>Bacteroidota</taxon>
        <taxon>Flavobacteriia</taxon>
        <taxon>Flavobacteriales</taxon>
        <taxon>Flavobacteriaceae</taxon>
    </lineage>
</organism>
<dbReference type="GO" id="GO:0005524">
    <property type="term" value="F:ATP binding"/>
    <property type="evidence" value="ECO:0007669"/>
    <property type="project" value="UniProtKB-UniRule"/>
</dbReference>
<accession>A0A1B8TVM1</accession>
<comment type="pathway">
    <text evidence="1 10">Purine metabolism; IMP biosynthesis via de novo pathway; N(1)-(5-phospho-D-ribosyl)glycinamide from 5-phospho-alpha-D-ribose 1-diphosphate: step 2/2.</text>
</comment>
<dbReference type="InterPro" id="IPR011761">
    <property type="entry name" value="ATP-grasp"/>
</dbReference>
<dbReference type="Gene3D" id="3.90.600.10">
    <property type="entry name" value="Phosphoribosylglycinamide synthetase, C-terminal domain"/>
    <property type="match status" value="1"/>
</dbReference>
<comment type="caution">
    <text evidence="13">The sequence shown here is derived from an EMBL/GenBank/DDBJ whole genome shotgun (WGS) entry which is preliminary data.</text>
</comment>
<dbReference type="Pfam" id="PF02843">
    <property type="entry name" value="GARS_C"/>
    <property type="match status" value="1"/>
</dbReference>
<evidence type="ECO:0000256" key="11">
    <source>
        <dbReference type="PROSITE-ProRule" id="PRU00409"/>
    </source>
</evidence>
<dbReference type="AlphaFoldDB" id="A0A1B8TVM1"/>
<dbReference type="InterPro" id="IPR016185">
    <property type="entry name" value="PreATP-grasp_dom_sf"/>
</dbReference>
<dbReference type="PROSITE" id="PS50975">
    <property type="entry name" value="ATP_GRASP"/>
    <property type="match status" value="1"/>
</dbReference>
<evidence type="ECO:0000256" key="4">
    <source>
        <dbReference type="ARBA" id="ARBA00022741"/>
    </source>
</evidence>
<dbReference type="SMART" id="SM01210">
    <property type="entry name" value="GARS_C"/>
    <property type="match status" value="1"/>
</dbReference>
<dbReference type="InterPro" id="IPR013815">
    <property type="entry name" value="ATP_grasp_subdomain_1"/>
</dbReference>
<dbReference type="EC" id="6.3.4.13" evidence="2 10"/>
<dbReference type="STRING" id="996801.BW723_02965"/>
<evidence type="ECO:0000256" key="5">
    <source>
        <dbReference type="ARBA" id="ARBA00022755"/>
    </source>
</evidence>
<dbReference type="InterPro" id="IPR020560">
    <property type="entry name" value="PRibGlycinamide_synth_C-dom"/>
</dbReference>
<dbReference type="InterPro" id="IPR020562">
    <property type="entry name" value="PRibGlycinamide_synth_N"/>
</dbReference>
<keyword evidence="14" id="KW-1185">Reference proteome</keyword>
<evidence type="ECO:0000256" key="2">
    <source>
        <dbReference type="ARBA" id="ARBA00013255"/>
    </source>
</evidence>
<dbReference type="EMBL" id="LSFL01000035">
    <property type="protein sequence ID" value="OBY63658.1"/>
    <property type="molecule type" value="Genomic_DNA"/>
</dbReference>
<dbReference type="FunFam" id="3.90.600.10:FF:000001">
    <property type="entry name" value="Trifunctional purine biosynthetic protein adenosine-3"/>
    <property type="match status" value="1"/>
</dbReference>
<evidence type="ECO:0000256" key="1">
    <source>
        <dbReference type="ARBA" id="ARBA00005174"/>
    </source>
</evidence>
<keyword evidence="4 11" id="KW-0547">Nucleotide-binding</keyword>
<gene>
    <name evidence="10" type="primary">purD</name>
    <name evidence="13" type="ORF">LPB301_12735</name>
</gene>
<dbReference type="Pfam" id="PF01071">
    <property type="entry name" value="GARS_A"/>
    <property type="match status" value="1"/>
</dbReference>
<dbReference type="KEGG" id="prn:BW723_02965"/>
<keyword evidence="5 10" id="KW-0658">Purine biosynthesis</keyword>
<dbReference type="GO" id="GO:0046872">
    <property type="term" value="F:metal ion binding"/>
    <property type="evidence" value="ECO:0007669"/>
    <property type="project" value="InterPro"/>
</dbReference>
<comment type="catalytic activity">
    <reaction evidence="10">
        <text>5-phospho-beta-D-ribosylamine + glycine + ATP = N(1)-(5-phospho-beta-D-ribosyl)glycinamide + ADP + phosphate + H(+)</text>
        <dbReference type="Rhea" id="RHEA:17453"/>
        <dbReference type="ChEBI" id="CHEBI:15378"/>
        <dbReference type="ChEBI" id="CHEBI:30616"/>
        <dbReference type="ChEBI" id="CHEBI:43474"/>
        <dbReference type="ChEBI" id="CHEBI:57305"/>
        <dbReference type="ChEBI" id="CHEBI:58681"/>
        <dbReference type="ChEBI" id="CHEBI:143788"/>
        <dbReference type="ChEBI" id="CHEBI:456216"/>
        <dbReference type="EC" id="6.3.4.13"/>
    </reaction>
</comment>
<dbReference type="Gene3D" id="3.40.50.20">
    <property type="match status" value="1"/>
</dbReference>
<dbReference type="RefSeq" id="WP_068362509.1">
    <property type="nucleotide sequence ID" value="NZ_CP019337.1"/>
</dbReference>
<dbReference type="PANTHER" id="PTHR43472:SF1">
    <property type="entry name" value="PHOSPHORIBOSYLAMINE--GLYCINE LIGASE, CHLOROPLASTIC"/>
    <property type="match status" value="1"/>
</dbReference>
<keyword evidence="6 11" id="KW-0067">ATP-binding</keyword>
<proteinExistence type="inferred from homology"/>
<protein>
    <recommendedName>
        <fullName evidence="2 10">Phosphoribosylamine--glycine ligase</fullName>
        <ecNumber evidence="2 10">6.3.4.13</ecNumber>
    </recommendedName>
    <alternativeName>
        <fullName evidence="10">GARS</fullName>
    </alternativeName>
    <alternativeName>
        <fullName evidence="8 10">Glycinamide ribonucleotide synthetase</fullName>
    </alternativeName>
    <alternativeName>
        <fullName evidence="9 10">Phosphoribosylglycinamide synthetase</fullName>
    </alternativeName>
</protein>
<dbReference type="UniPathway" id="UPA00074">
    <property type="reaction ID" value="UER00125"/>
</dbReference>
<dbReference type="Gene3D" id="3.30.1490.20">
    <property type="entry name" value="ATP-grasp fold, A domain"/>
    <property type="match status" value="1"/>
</dbReference>
<keyword evidence="3 10" id="KW-0436">Ligase</keyword>
<evidence type="ECO:0000256" key="3">
    <source>
        <dbReference type="ARBA" id="ARBA00022598"/>
    </source>
</evidence>
<dbReference type="OrthoDB" id="9807240at2"/>
<evidence type="ECO:0000259" key="12">
    <source>
        <dbReference type="PROSITE" id="PS50975"/>
    </source>
</evidence>
<evidence type="ECO:0000256" key="8">
    <source>
        <dbReference type="ARBA" id="ARBA00042242"/>
    </source>
</evidence>
<dbReference type="GO" id="GO:0009113">
    <property type="term" value="P:purine nucleobase biosynthetic process"/>
    <property type="evidence" value="ECO:0007669"/>
    <property type="project" value="InterPro"/>
</dbReference>
<reference evidence="14" key="1">
    <citation type="submission" date="2016-02" db="EMBL/GenBank/DDBJ databases">
        <title>Paenibacillus sp. LPB0068, isolated from Crassostrea gigas.</title>
        <authorList>
            <person name="Shin S.-K."/>
            <person name="Yi H."/>
        </authorList>
    </citation>
    <scope>NUCLEOTIDE SEQUENCE [LARGE SCALE GENOMIC DNA]</scope>
    <source>
        <strain evidence="14">KCTC 23969</strain>
    </source>
</reference>
<dbReference type="InterPro" id="IPR011054">
    <property type="entry name" value="Rudment_hybrid_motif"/>
</dbReference>
<dbReference type="NCBIfam" id="TIGR00877">
    <property type="entry name" value="purD"/>
    <property type="match status" value="1"/>
</dbReference>
<dbReference type="GO" id="GO:0004637">
    <property type="term" value="F:phosphoribosylamine-glycine ligase activity"/>
    <property type="evidence" value="ECO:0007669"/>
    <property type="project" value="UniProtKB-UniRule"/>
</dbReference>
<dbReference type="SUPFAM" id="SSF51246">
    <property type="entry name" value="Rudiment single hybrid motif"/>
    <property type="match status" value="1"/>
</dbReference>
<dbReference type="InterPro" id="IPR000115">
    <property type="entry name" value="PRibGlycinamide_synth"/>
</dbReference>
<evidence type="ECO:0000256" key="6">
    <source>
        <dbReference type="ARBA" id="ARBA00022840"/>
    </source>
</evidence>
<dbReference type="PANTHER" id="PTHR43472">
    <property type="entry name" value="PHOSPHORIBOSYLAMINE--GLYCINE LIGASE"/>
    <property type="match status" value="1"/>
</dbReference>
<dbReference type="SUPFAM" id="SSF52440">
    <property type="entry name" value="PreATP-grasp domain"/>
    <property type="match status" value="1"/>
</dbReference>
<dbReference type="HAMAP" id="MF_00138">
    <property type="entry name" value="GARS"/>
    <property type="match status" value="1"/>
</dbReference>
<dbReference type="Proteomes" id="UP000092612">
    <property type="component" value="Unassembled WGS sequence"/>
</dbReference>
<dbReference type="InterPro" id="IPR037123">
    <property type="entry name" value="PRibGlycinamide_synth_C_sf"/>
</dbReference>
<dbReference type="Pfam" id="PF02844">
    <property type="entry name" value="GARS_N"/>
    <property type="match status" value="1"/>
</dbReference>
<evidence type="ECO:0000256" key="10">
    <source>
        <dbReference type="HAMAP-Rule" id="MF_00138"/>
    </source>
</evidence>
<evidence type="ECO:0000313" key="14">
    <source>
        <dbReference type="Proteomes" id="UP000092612"/>
    </source>
</evidence>
<dbReference type="GO" id="GO:0006189">
    <property type="term" value="P:'de novo' IMP biosynthetic process"/>
    <property type="evidence" value="ECO:0007669"/>
    <property type="project" value="UniProtKB-UniRule"/>
</dbReference>
<sequence>MNVLILGSGGREHAFALKLSESNKINQLFVAPGNAGTDKIAKNININPIDFTAVKNIVLENNIKMVVVGPEAPLVEGVHDFFLADDDLKSIPVIGPKKDGALLEGSKDFSKQFMQKHNVPTAKYQSFTKDNLTDGFAFLETLKPPYVLKADGLAAGKGVLILSSLKEAKAELEEMVSNQKFGEASSTVVIEEFLKGIELSVFVLTDGKNYKILPSAKDYKRIGEGDTGLNTGGMGAISPVPFADESFLNKVEELVVKPTIAGLQKDEIDYRGFIFIGLMNDNGNPSVVEYNVRMGDPETEVVLPRIESDLFDLFDGVANQTLNEKSFSVTDKTATTVMLVSGGYPEAYLKGKEITGFNNVDESIVFHAGTTIKDQKVVTNGGRVMAVTSFGDTIEEALEKSYKSIDKIHFDKMNYRKDIGFDLV</sequence>
<comment type="similarity">
    <text evidence="7 10">Belongs to the GARS family.</text>
</comment>
<dbReference type="SUPFAM" id="SSF56059">
    <property type="entry name" value="Glutathione synthetase ATP-binding domain-like"/>
    <property type="match status" value="1"/>
</dbReference>
<dbReference type="Gene3D" id="3.30.470.20">
    <property type="entry name" value="ATP-grasp fold, B domain"/>
    <property type="match status" value="1"/>
</dbReference>
<evidence type="ECO:0000256" key="9">
    <source>
        <dbReference type="ARBA" id="ARBA00042864"/>
    </source>
</evidence>
<dbReference type="InterPro" id="IPR020561">
    <property type="entry name" value="PRibGlycinamid_synth_ATP-grasp"/>
</dbReference>
<evidence type="ECO:0000256" key="7">
    <source>
        <dbReference type="ARBA" id="ARBA00038345"/>
    </source>
</evidence>
<dbReference type="SMART" id="SM01209">
    <property type="entry name" value="GARS_A"/>
    <property type="match status" value="1"/>
</dbReference>
<feature type="domain" description="ATP-grasp" evidence="12">
    <location>
        <begin position="111"/>
        <end position="319"/>
    </location>
</feature>
<name>A0A1B8TVM1_9FLAO</name>